<feature type="transmembrane region" description="Helical" evidence="1">
    <location>
        <begin position="111"/>
        <end position="130"/>
    </location>
</feature>
<keyword evidence="1" id="KW-1133">Transmembrane helix</keyword>
<keyword evidence="1" id="KW-0812">Transmembrane</keyword>
<reference evidence="2" key="1">
    <citation type="submission" date="2022-01" db="EMBL/GenBank/DDBJ databases">
        <title>Genome-Based Taxonomic Classification of the Phylum Actinobacteria.</title>
        <authorList>
            <person name="Gao Y."/>
        </authorList>
    </citation>
    <scope>NUCLEOTIDE SEQUENCE</scope>
    <source>
        <strain evidence="2">KLBMP 8922</strain>
    </source>
</reference>
<evidence type="ECO:0000313" key="2">
    <source>
        <dbReference type="EMBL" id="MCF2531542.1"/>
    </source>
</evidence>
<dbReference type="RefSeq" id="WP_235056189.1">
    <property type="nucleotide sequence ID" value="NZ_JAKFHA010000024.1"/>
</dbReference>
<feature type="transmembrane region" description="Helical" evidence="1">
    <location>
        <begin position="75"/>
        <end position="99"/>
    </location>
</feature>
<keyword evidence="1" id="KW-0472">Membrane</keyword>
<name>A0AA41U556_9ACTN</name>
<gene>
    <name evidence="2" type="ORF">LZ495_30605</name>
</gene>
<dbReference type="EMBL" id="JAKFHA010000024">
    <property type="protein sequence ID" value="MCF2531542.1"/>
    <property type="molecule type" value="Genomic_DNA"/>
</dbReference>
<keyword evidence="3" id="KW-1185">Reference proteome</keyword>
<evidence type="ECO:0000313" key="3">
    <source>
        <dbReference type="Proteomes" id="UP001165378"/>
    </source>
</evidence>
<sequence length="230" mass="23948">MSTQDYPLALALEDFVPVALTGTGLALLVGHLARVRSGAAARRWLPGAGAALVVLGGSAKAVWKLIVAADGPDLVWLESLLFPCLGTGFALVGLALYEMRRESAGVPPARYTPWAVFGLCVLAITAAALVRATWPVLLLTVAASTATAVMLVLRAKRDGDTTAACLFAGWLAGMLILGPLAGRADQTVALQWVEQLCNTATQGLFALGAWRLARRTAPVNPSLESAAVHP</sequence>
<organism evidence="2 3">
    <name type="scientific">Yinghuangia soli</name>
    <dbReference type="NCBI Taxonomy" id="2908204"/>
    <lineage>
        <taxon>Bacteria</taxon>
        <taxon>Bacillati</taxon>
        <taxon>Actinomycetota</taxon>
        <taxon>Actinomycetes</taxon>
        <taxon>Kitasatosporales</taxon>
        <taxon>Streptomycetaceae</taxon>
        <taxon>Yinghuangia</taxon>
    </lineage>
</organism>
<feature type="transmembrane region" description="Helical" evidence="1">
    <location>
        <begin position="15"/>
        <end position="32"/>
    </location>
</feature>
<comment type="caution">
    <text evidence="2">The sequence shown here is derived from an EMBL/GenBank/DDBJ whole genome shotgun (WGS) entry which is preliminary data.</text>
</comment>
<accession>A0AA41U556</accession>
<proteinExistence type="predicted"/>
<feature type="transmembrane region" description="Helical" evidence="1">
    <location>
        <begin position="136"/>
        <end position="155"/>
    </location>
</feature>
<evidence type="ECO:0000256" key="1">
    <source>
        <dbReference type="SAM" id="Phobius"/>
    </source>
</evidence>
<dbReference type="Proteomes" id="UP001165378">
    <property type="component" value="Unassembled WGS sequence"/>
</dbReference>
<feature type="transmembrane region" description="Helical" evidence="1">
    <location>
        <begin position="44"/>
        <end position="63"/>
    </location>
</feature>
<dbReference type="AlphaFoldDB" id="A0AA41U556"/>
<feature type="transmembrane region" description="Helical" evidence="1">
    <location>
        <begin position="162"/>
        <end position="181"/>
    </location>
</feature>
<protein>
    <submittedName>
        <fullName evidence="2">Uncharacterized protein</fullName>
    </submittedName>
</protein>